<dbReference type="EMBL" id="CP001275">
    <property type="protein sequence ID" value="ACM05981.1"/>
    <property type="molecule type" value="Genomic_DNA"/>
</dbReference>
<dbReference type="HOGENOM" id="CLU_036799_1_0_0"/>
<dbReference type="OrthoDB" id="1172790at2"/>
<dbReference type="RefSeq" id="WP_015922276.1">
    <property type="nucleotide sequence ID" value="NC_011959.1"/>
</dbReference>
<feature type="chain" id="PRO_5002888255" evidence="3">
    <location>
        <begin position="27"/>
        <end position="433"/>
    </location>
</feature>
<dbReference type="STRING" id="309801.trd_1327"/>
<evidence type="ECO:0000256" key="2">
    <source>
        <dbReference type="SAM" id="Phobius"/>
    </source>
</evidence>
<name>B9L2C5_THERP</name>
<keyword evidence="6" id="KW-1185">Reference proteome</keyword>
<dbReference type="Proteomes" id="UP000000447">
    <property type="component" value="Chromosome"/>
</dbReference>
<evidence type="ECO:0000256" key="1">
    <source>
        <dbReference type="SAM" id="MobiDB-lite"/>
    </source>
</evidence>
<feature type="signal peptide" evidence="3">
    <location>
        <begin position="1"/>
        <end position="26"/>
    </location>
</feature>
<dbReference type="eggNOG" id="COG1664">
    <property type="taxonomic scope" value="Bacteria"/>
</dbReference>
<feature type="domain" description="DUF8173" evidence="4">
    <location>
        <begin position="227"/>
        <end position="378"/>
    </location>
</feature>
<dbReference type="AlphaFoldDB" id="B9L2C5"/>
<evidence type="ECO:0000259" key="4">
    <source>
        <dbReference type="Pfam" id="PF26514"/>
    </source>
</evidence>
<feature type="transmembrane region" description="Helical" evidence="2">
    <location>
        <begin position="232"/>
        <end position="253"/>
    </location>
</feature>
<reference evidence="5 6" key="1">
    <citation type="journal article" date="2009" name="PLoS ONE">
        <title>Complete genome sequence of the aerobic CO-oxidizing thermophile Thermomicrobium roseum.</title>
        <authorList>
            <person name="Wu D."/>
            <person name="Raymond J."/>
            <person name="Wu M."/>
            <person name="Chatterji S."/>
            <person name="Ren Q."/>
            <person name="Graham J.E."/>
            <person name="Bryant D.A."/>
            <person name="Robb F."/>
            <person name="Colman A."/>
            <person name="Tallon L.J."/>
            <person name="Badger J.H."/>
            <person name="Madupu R."/>
            <person name="Ward N.L."/>
            <person name="Eisen J.A."/>
        </authorList>
    </citation>
    <scope>NUCLEOTIDE SEQUENCE [LARGE SCALE GENOMIC DNA]</scope>
    <source>
        <strain evidence="6">ATCC 27502 / DSM 5159 / P-2</strain>
    </source>
</reference>
<evidence type="ECO:0000313" key="5">
    <source>
        <dbReference type="EMBL" id="ACM05981.1"/>
    </source>
</evidence>
<gene>
    <name evidence="5" type="ordered locus">trd_1327</name>
</gene>
<protein>
    <submittedName>
        <fullName evidence="5">Putative membrane protein</fullName>
    </submittedName>
</protein>
<feature type="transmembrane region" description="Helical" evidence="2">
    <location>
        <begin position="273"/>
        <end position="295"/>
    </location>
</feature>
<organism evidence="5 6">
    <name type="scientific">Thermomicrobium roseum (strain ATCC 27502 / DSM 5159 / P-2)</name>
    <dbReference type="NCBI Taxonomy" id="309801"/>
    <lineage>
        <taxon>Bacteria</taxon>
        <taxon>Pseudomonadati</taxon>
        <taxon>Thermomicrobiota</taxon>
        <taxon>Thermomicrobia</taxon>
        <taxon>Thermomicrobiales</taxon>
        <taxon>Thermomicrobiaceae</taxon>
        <taxon>Thermomicrobium</taxon>
    </lineage>
</organism>
<accession>B9L2C5</accession>
<dbReference type="KEGG" id="tro:trd_1327"/>
<evidence type="ECO:0000313" key="6">
    <source>
        <dbReference type="Proteomes" id="UP000000447"/>
    </source>
</evidence>
<feature type="transmembrane region" description="Helical" evidence="2">
    <location>
        <begin position="337"/>
        <end position="356"/>
    </location>
</feature>
<dbReference type="InterPro" id="IPR058486">
    <property type="entry name" value="DUF8173"/>
</dbReference>
<feature type="transmembrane region" description="Helical" evidence="2">
    <location>
        <begin position="362"/>
        <end position="382"/>
    </location>
</feature>
<keyword evidence="3" id="KW-0732">Signal</keyword>
<feature type="region of interest" description="Disordered" evidence="1">
    <location>
        <begin position="404"/>
        <end position="433"/>
    </location>
</feature>
<dbReference type="Pfam" id="PF26514">
    <property type="entry name" value="DUF8173"/>
    <property type="match status" value="1"/>
</dbReference>
<proteinExistence type="predicted"/>
<keyword evidence="2" id="KW-0472">Membrane</keyword>
<sequence>MRVRFLAILLALGGFLLLVAPPAAMAAELSAGPAVTVSQGERIDDDLYAAGSTVDIAGEVTRDVFAAASSVVVSGRVGGDATLAAGTIRVDGPIAGSLRVAGGTVEVTAPIGWDLAILGAGSVSVARSATVGHDVAAIGAGTITIDGRVDGDIRGSVGTLIVGGRVNGDIDVDAERIEIRDGAEVRGALRYRAPQPATIAAGARVLGPQEHTPRPAATGREPKTALDRAIDWVMTVLLRLSWAIVAGTLLILLLPQQTSRATDMLRVAPLPTVLWGIAALVVVPIATLLLLVTIIGIPAALLLLGTWLAVLYLSQVLVGIALVRLLPVRSFRGDRRLTLWLSMLVGTTAILLFRMLPLPFGWTFWWSLVIGVLGLGMAWTAFSGWGLPAPISATSPTLTAPQPLEQAESRLLTGEGTPSPASEDSSERPNEER</sequence>
<keyword evidence="2" id="KW-1133">Transmembrane helix</keyword>
<feature type="transmembrane region" description="Helical" evidence="2">
    <location>
        <begin position="301"/>
        <end position="325"/>
    </location>
</feature>
<evidence type="ECO:0000256" key="3">
    <source>
        <dbReference type="SAM" id="SignalP"/>
    </source>
</evidence>
<keyword evidence="2" id="KW-0812">Transmembrane</keyword>